<dbReference type="Gene3D" id="1.20.930.20">
    <property type="entry name" value="Adaptor protein Cbl, N-terminal domain"/>
    <property type="match status" value="1"/>
</dbReference>
<reference evidence="2 3" key="1">
    <citation type="submission" date="2020-02" db="EMBL/GenBank/DDBJ databases">
        <title>Draft genome sequence of Haematococcus lacustris strain NIES-144.</title>
        <authorList>
            <person name="Morimoto D."/>
            <person name="Nakagawa S."/>
            <person name="Yoshida T."/>
            <person name="Sawayama S."/>
        </authorList>
    </citation>
    <scope>NUCLEOTIDE SEQUENCE [LARGE SCALE GENOMIC DNA]</scope>
    <source>
        <strain evidence="2 3">NIES-144</strain>
    </source>
</reference>
<name>A0A699Z0H2_HAELA</name>
<dbReference type="GO" id="GO:0007166">
    <property type="term" value="P:cell surface receptor signaling pathway"/>
    <property type="evidence" value="ECO:0007669"/>
    <property type="project" value="InterPro"/>
</dbReference>
<dbReference type="AlphaFoldDB" id="A0A699Z0H2"/>
<comment type="caution">
    <text evidence="2">The sequence shown here is derived from an EMBL/GenBank/DDBJ whole genome shotgun (WGS) entry which is preliminary data.</text>
</comment>
<keyword evidence="3" id="KW-1185">Reference proteome</keyword>
<feature type="region of interest" description="Disordered" evidence="1">
    <location>
        <begin position="1"/>
        <end position="41"/>
    </location>
</feature>
<sequence length="559" mass="60357">MGCIFSRPHHSSPSPELASVHDKLQAVQDKTSGKQTTATTAESTVARVIHIGASSATKATASDSLATANEPSEQGKAAVSGQPQEVSEAEEQRQKRAPPVVSGDEVDFVFSTIKAFLGSPQDTVDVQTLKVPTRTEAEVKLAQWSELGKVVVDWTTPLVAMLPFGPPMAAVIGGIYNRAAQAAINSANCAQLLELVQQCDRQLAKLYRGAQEQQGGLRVPDDAAQGMRTMAELLVEAGHVMASYSRHGFLMRAIMSNIHKAEFEILDADIRAAMQVGGADAPDAGCLVPHLRWVPGCWLQETCFAMTVELVITQGTYTDERAAFRAAVCTAVGLPESEAEQAVKTLQQSEPELLRTLLKQHGGLEDQVIVSELEALSAELIGIKLDIADVKSQIAQLQESQDKAAARGPVALPKYLQTWWKDTVGRLIGRVANNAFLAHLVNWFKQKGLESTLAEFDETLREEGVLPLPHGQEHVYLHCVVMPLMDKDGDGYVLGIEYAKTVALGLPEGLPELLEALFLGFDRKQATKKLVSIEVLALMCSKLQASSIHASGSHISHLL</sequence>
<dbReference type="EMBL" id="BLLF01000511">
    <property type="protein sequence ID" value="GFH12504.1"/>
    <property type="molecule type" value="Genomic_DNA"/>
</dbReference>
<proteinExistence type="predicted"/>
<dbReference type="InterPro" id="IPR036537">
    <property type="entry name" value="Adaptor_Cbl_N_dom_sf"/>
</dbReference>
<dbReference type="Proteomes" id="UP000485058">
    <property type="component" value="Unassembled WGS sequence"/>
</dbReference>
<gene>
    <name evidence="2" type="ORF">HaLaN_08208</name>
</gene>
<feature type="region of interest" description="Disordered" evidence="1">
    <location>
        <begin position="56"/>
        <end position="101"/>
    </location>
</feature>
<evidence type="ECO:0000313" key="2">
    <source>
        <dbReference type="EMBL" id="GFH12504.1"/>
    </source>
</evidence>
<organism evidence="2 3">
    <name type="scientific">Haematococcus lacustris</name>
    <name type="common">Green alga</name>
    <name type="synonym">Haematococcus pluvialis</name>
    <dbReference type="NCBI Taxonomy" id="44745"/>
    <lineage>
        <taxon>Eukaryota</taxon>
        <taxon>Viridiplantae</taxon>
        <taxon>Chlorophyta</taxon>
        <taxon>core chlorophytes</taxon>
        <taxon>Chlorophyceae</taxon>
        <taxon>CS clade</taxon>
        <taxon>Chlamydomonadales</taxon>
        <taxon>Haematococcaceae</taxon>
        <taxon>Haematococcus</taxon>
    </lineage>
</organism>
<feature type="compositionally biased region" description="Polar residues" evidence="1">
    <location>
        <begin position="28"/>
        <end position="41"/>
    </location>
</feature>
<feature type="compositionally biased region" description="Low complexity" evidence="1">
    <location>
        <begin position="56"/>
        <end position="68"/>
    </location>
</feature>
<evidence type="ECO:0000313" key="3">
    <source>
        <dbReference type="Proteomes" id="UP000485058"/>
    </source>
</evidence>
<accession>A0A699Z0H2</accession>
<evidence type="ECO:0000256" key="1">
    <source>
        <dbReference type="SAM" id="MobiDB-lite"/>
    </source>
</evidence>
<protein>
    <submittedName>
        <fullName evidence="2">Uncharacterized protein</fullName>
    </submittedName>
</protein>